<comment type="caution">
    <text evidence="1">The sequence shown here is derived from an EMBL/GenBank/DDBJ whole genome shotgun (WGS) entry which is preliminary data.</text>
</comment>
<evidence type="ECO:0000313" key="2">
    <source>
        <dbReference type="Proteomes" id="UP000192578"/>
    </source>
</evidence>
<proteinExistence type="predicted"/>
<accession>A0A9X6NLR2</accession>
<keyword evidence="2" id="KW-1185">Reference proteome</keyword>
<protein>
    <submittedName>
        <fullName evidence="1">Uncharacterized protein</fullName>
    </submittedName>
</protein>
<dbReference type="AlphaFoldDB" id="A0A9X6NLR2"/>
<dbReference type="EMBL" id="MTYJ01000547">
    <property type="protein sequence ID" value="OWA55111.1"/>
    <property type="molecule type" value="Genomic_DNA"/>
</dbReference>
<evidence type="ECO:0000313" key="1">
    <source>
        <dbReference type="EMBL" id="OWA55111.1"/>
    </source>
</evidence>
<organism evidence="1 2">
    <name type="scientific">Hypsibius exemplaris</name>
    <name type="common">Freshwater tardigrade</name>
    <dbReference type="NCBI Taxonomy" id="2072580"/>
    <lineage>
        <taxon>Eukaryota</taxon>
        <taxon>Metazoa</taxon>
        <taxon>Ecdysozoa</taxon>
        <taxon>Tardigrada</taxon>
        <taxon>Eutardigrada</taxon>
        <taxon>Parachela</taxon>
        <taxon>Hypsibioidea</taxon>
        <taxon>Hypsibiidae</taxon>
        <taxon>Hypsibius</taxon>
    </lineage>
</organism>
<dbReference type="Proteomes" id="UP000192578">
    <property type="component" value="Unassembled WGS sequence"/>
</dbReference>
<sequence>MYDRKSQELGHVIPFRPIADGADVGLELNLGKWKLSLYGGDLESRAAATDAMRHFESTLKFPTPAELDLLACTTTLSRHRSRN</sequence>
<gene>
    <name evidence="1" type="ORF">BV898_19495</name>
</gene>
<reference evidence="2" key="1">
    <citation type="submission" date="2017-01" db="EMBL/GenBank/DDBJ databases">
        <title>Comparative genomics of anhydrobiosis in the tardigrade Hypsibius dujardini.</title>
        <authorList>
            <person name="Yoshida Y."/>
            <person name="Koutsovoulos G."/>
            <person name="Laetsch D."/>
            <person name="Stevens L."/>
            <person name="Kumar S."/>
            <person name="Horikawa D."/>
            <person name="Ishino K."/>
            <person name="Komine S."/>
            <person name="Tomita M."/>
            <person name="Blaxter M."/>
            <person name="Arakawa K."/>
        </authorList>
    </citation>
    <scope>NUCLEOTIDE SEQUENCE [LARGE SCALE GENOMIC DNA]</scope>
    <source>
        <strain evidence="2">Z151</strain>
    </source>
</reference>
<name>A0A9X6NLR2_HYPEX</name>